<proteinExistence type="predicted"/>
<dbReference type="InterPro" id="IPR027056">
    <property type="entry name" value="Gluconate_2DH_su3"/>
</dbReference>
<feature type="region of interest" description="Disordered" evidence="1">
    <location>
        <begin position="1"/>
        <end position="28"/>
    </location>
</feature>
<dbReference type="RefSeq" id="WP_385938601.1">
    <property type="nucleotide sequence ID" value="NZ_JBHSOZ010000003.1"/>
</dbReference>
<dbReference type="EMBL" id="JBHSOZ010000003">
    <property type="protein sequence ID" value="MFC5711816.1"/>
    <property type="molecule type" value="Genomic_DNA"/>
</dbReference>
<organism evidence="2 3">
    <name type="scientific">Thalassorhabdus alkalitolerans</name>
    <dbReference type="NCBI Taxonomy" id="2282697"/>
    <lineage>
        <taxon>Bacteria</taxon>
        <taxon>Bacillati</taxon>
        <taxon>Bacillota</taxon>
        <taxon>Bacilli</taxon>
        <taxon>Bacillales</taxon>
        <taxon>Bacillaceae</taxon>
        <taxon>Thalassorhabdus</taxon>
    </lineage>
</organism>
<sequence>MGSQFWGTHDTAQETDTQTDDDQAHDHAPANDYTEARMFFKRQEDFRVLSAAFERIFPEDDLGPGAITLGVPYYIDKQLAGSYGQNAREYMQGPFAEGAVTQDFQSGMYRQDIFLQGVRRMQSISRNNFNEAFFYLEEEHQVNILK</sequence>
<gene>
    <name evidence="2" type="ORF">ACFPU1_03395</name>
</gene>
<keyword evidence="3" id="KW-1185">Reference proteome</keyword>
<accession>A0ABW0YJD6</accession>
<evidence type="ECO:0000313" key="2">
    <source>
        <dbReference type="EMBL" id="MFC5711816.1"/>
    </source>
</evidence>
<reference evidence="3" key="1">
    <citation type="journal article" date="2019" name="Int. J. Syst. Evol. Microbiol.">
        <title>The Global Catalogue of Microorganisms (GCM) 10K type strain sequencing project: providing services to taxonomists for standard genome sequencing and annotation.</title>
        <authorList>
            <consortium name="The Broad Institute Genomics Platform"/>
            <consortium name="The Broad Institute Genome Sequencing Center for Infectious Disease"/>
            <person name="Wu L."/>
            <person name="Ma J."/>
        </authorList>
    </citation>
    <scope>NUCLEOTIDE SEQUENCE [LARGE SCALE GENOMIC DNA]</scope>
    <source>
        <strain evidence="3">CECT 7184</strain>
    </source>
</reference>
<dbReference type="Pfam" id="PF13618">
    <property type="entry name" value="Gluconate_2-dh3"/>
    <property type="match status" value="1"/>
</dbReference>
<comment type="caution">
    <text evidence="2">The sequence shown here is derived from an EMBL/GenBank/DDBJ whole genome shotgun (WGS) entry which is preliminary data.</text>
</comment>
<name>A0ABW0YJD6_9BACI</name>
<evidence type="ECO:0000256" key="1">
    <source>
        <dbReference type="SAM" id="MobiDB-lite"/>
    </source>
</evidence>
<dbReference type="Proteomes" id="UP001596142">
    <property type="component" value="Unassembled WGS sequence"/>
</dbReference>
<evidence type="ECO:0000313" key="3">
    <source>
        <dbReference type="Proteomes" id="UP001596142"/>
    </source>
</evidence>
<protein>
    <submittedName>
        <fullName evidence="2">Gluconate 2-dehydrogenase subunit 3 family protein</fullName>
    </submittedName>
</protein>